<feature type="region of interest" description="Disordered" evidence="2">
    <location>
        <begin position="536"/>
        <end position="579"/>
    </location>
</feature>
<dbReference type="GeneID" id="9670652"/>
<dbReference type="KEGG" id="nhe:NECHADRAFT_88518"/>
<evidence type="ECO:0000256" key="1">
    <source>
        <dbReference type="PROSITE-ProRule" id="PRU00042"/>
    </source>
</evidence>
<dbReference type="GO" id="GO:0008270">
    <property type="term" value="F:zinc ion binding"/>
    <property type="evidence" value="ECO:0007669"/>
    <property type="project" value="UniProtKB-KW"/>
</dbReference>
<feature type="compositionally biased region" description="Basic residues" evidence="2">
    <location>
        <begin position="298"/>
        <end position="316"/>
    </location>
</feature>
<feature type="domain" description="C2H2-type" evidence="3">
    <location>
        <begin position="104"/>
        <end position="133"/>
    </location>
</feature>
<accession>C7ZBL8</accession>
<feature type="compositionally biased region" description="Polar residues" evidence="2">
    <location>
        <begin position="401"/>
        <end position="422"/>
    </location>
</feature>
<dbReference type="HOGENOM" id="CLU_388342_0_0_1"/>
<dbReference type="Proteomes" id="UP000005206">
    <property type="component" value="Chromosome 14"/>
</dbReference>
<organism evidence="4 5">
    <name type="scientific">Fusarium vanettenii (strain ATCC MYA-4622 / CBS 123669 / FGSC 9596 / NRRL 45880 / 77-13-4)</name>
    <name type="common">Fusarium solani subsp. pisi</name>
    <dbReference type="NCBI Taxonomy" id="660122"/>
    <lineage>
        <taxon>Eukaryota</taxon>
        <taxon>Fungi</taxon>
        <taxon>Dikarya</taxon>
        <taxon>Ascomycota</taxon>
        <taxon>Pezizomycotina</taxon>
        <taxon>Sordariomycetes</taxon>
        <taxon>Hypocreomycetidae</taxon>
        <taxon>Hypocreales</taxon>
        <taxon>Nectriaceae</taxon>
        <taxon>Fusarium</taxon>
        <taxon>Fusarium solani species complex</taxon>
        <taxon>Fusarium vanettenii</taxon>
    </lineage>
</organism>
<feature type="region of interest" description="Disordered" evidence="2">
    <location>
        <begin position="263"/>
        <end position="364"/>
    </location>
</feature>
<gene>
    <name evidence="4" type="ORF">NECHADRAFT_88518</name>
</gene>
<dbReference type="EMBL" id="GG698915">
    <property type="protein sequence ID" value="EEU38573.1"/>
    <property type="molecule type" value="Genomic_DNA"/>
</dbReference>
<dbReference type="SMART" id="SM00355">
    <property type="entry name" value="ZnF_C2H2"/>
    <property type="match status" value="2"/>
</dbReference>
<feature type="compositionally biased region" description="Polar residues" evidence="2">
    <location>
        <begin position="322"/>
        <end position="364"/>
    </location>
</feature>
<keyword evidence="1" id="KW-0862">Zinc</keyword>
<name>C7ZBL8_FUSV7</name>
<dbReference type="InParanoid" id="C7ZBL8"/>
<reference evidence="4 5" key="1">
    <citation type="journal article" date="2009" name="PLoS Genet.">
        <title>The genome of Nectria haematococca: contribution of supernumerary chromosomes to gene expansion.</title>
        <authorList>
            <person name="Coleman J.J."/>
            <person name="Rounsley S.D."/>
            <person name="Rodriguez-Carres M."/>
            <person name="Kuo A."/>
            <person name="Wasmann C.C."/>
            <person name="Grimwood J."/>
            <person name="Schmutz J."/>
            <person name="Taga M."/>
            <person name="White G.J."/>
            <person name="Zhou S."/>
            <person name="Schwartz D.C."/>
            <person name="Freitag M."/>
            <person name="Ma L.J."/>
            <person name="Danchin E.G."/>
            <person name="Henrissat B."/>
            <person name="Coutinho P.M."/>
            <person name="Nelson D.R."/>
            <person name="Straney D."/>
            <person name="Napoli C.A."/>
            <person name="Barker B.M."/>
            <person name="Gribskov M."/>
            <person name="Rep M."/>
            <person name="Kroken S."/>
            <person name="Molnar I."/>
            <person name="Rensing C."/>
            <person name="Kennell J.C."/>
            <person name="Zamora J."/>
            <person name="Farman M.L."/>
            <person name="Selker E.U."/>
            <person name="Salamov A."/>
            <person name="Shapiro H."/>
            <person name="Pangilinan J."/>
            <person name="Lindquist E."/>
            <person name="Lamers C."/>
            <person name="Grigoriev I.V."/>
            <person name="Geiser D.M."/>
            <person name="Covert S.F."/>
            <person name="Temporini E."/>
            <person name="Vanetten H.D."/>
        </authorList>
    </citation>
    <scope>NUCLEOTIDE SEQUENCE [LARGE SCALE GENOMIC DNA]</scope>
    <source>
        <strain evidence="5">ATCC MYA-4622 / CBS 123669 / FGSC 9596 / NRRL 45880 / 77-13-4</strain>
    </source>
</reference>
<dbReference type="VEuPathDB" id="FungiDB:NECHADRAFT_88518"/>
<feature type="region of interest" description="Disordered" evidence="2">
    <location>
        <begin position="466"/>
        <end position="521"/>
    </location>
</feature>
<evidence type="ECO:0000313" key="5">
    <source>
        <dbReference type="Proteomes" id="UP000005206"/>
    </source>
</evidence>
<sequence>MTLDRTPNPAAKITCTCGLHFKNHELFKEHRKAKGCRLSDCTPSDLKGKRMFGCSIEGNKATFNNQAELLKHAGVRQRTRVQQPKSTQESTVALGGANLPTVEYVCRYAGCLKVLKAPANLRRHLWGHSGLKPDDPKAWPRFLEGGEKIYGCHTGGCRAAFEDPEKLLKHTKDVHCRCPYCKVPISYGFLRHVKSCSLHHLSLSAATSIRGLLTPASTLEMGEDINQGGAIPANNLREDSTIYISNGAPYSSAMAFQPQQPVSLDADPAEYGDNDGHNSPPMLHNEHLVRGAHQQTGLKRRHQLRRREQTRKRLRTRERNASETTATPEVEDSGQNQDARNEPESQMLSEAQSGVQPDHQPQQVAENTTHGWFSVILNSPATITSDHSIQPLADDSGHTYEPSQARSPLQASPTASPYSTNELPRHCDLLTAGDGTVRLASELDYSKEVAATVQHSGHPVTALSAVAQSTEGEPTESRRKFRPRNAIKLLSAPPSPPRVTSDPVGGPTLVSSDGIQSSGPRASWLGRDSAAIHVSDEPSDHLLNDSPTVLFDDEETGSDTTLAGEEDRRSLSPAPVSGRAFHRAYRQEFEEMGVRIRNTREQQDISEPAATLEMEHIDQDQGHGANDGPQPQPTSSMESTAKGNEPSQRTHISNPERMHRRNSPTTLHSPVATQPQQPIRPPPRPAATSARSSCQAPETFAYCWGQGSRSS</sequence>
<dbReference type="RefSeq" id="XP_003044286.1">
    <property type="nucleotide sequence ID" value="XM_003044240.1"/>
</dbReference>
<protein>
    <recommendedName>
        <fullName evidence="3">C2H2-type domain-containing protein</fullName>
    </recommendedName>
</protein>
<evidence type="ECO:0000313" key="4">
    <source>
        <dbReference type="EMBL" id="EEU38573.1"/>
    </source>
</evidence>
<feature type="compositionally biased region" description="Polar residues" evidence="2">
    <location>
        <begin position="509"/>
        <end position="520"/>
    </location>
</feature>
<dbReference type="AlphaFoldDB" id="C7ZBL8"/>
<dbReference type="InterPro" id="IPR013087">
    <property type="entry name" value="Znf_C2H2_type"/>
</dbReference>
<feature type="compositionally biased region" description="Polar residues" evidence="2">
    <location>
        <begin position="663"/>
        <end position="673"/>
    </location>
</feature>
<dbReference type="PROSITE" id="PS00028">
    <property type="entry name" value="ZINC_FINGER_C2H2_1"/>
    <property type="match status" value="2"/>
</dbReference>
<feature type="region of interest" description="Disordered" evidence="2">
    <location>
        <begin position="610"/>
        <end position="697"/>
    </location>
</feature>
<feature type="compositionally biased region" description="Polar residues" evidence="2">
    <location>
        <begin position="633"/>
        <end position="653"/>
    </location>
</feature>
<keyword evidence="5" id="KW-1185">Reference proteome</keyword>
<evidence type="ECO:0000256" key="2">
    <source>
        <dbReference type="SAM" id="MobiDB-lite"/>
    </source>
</evidence>
<dbReference type="OrthoDB" id="10267486at2759"/>
<proteinExistence type="predicted"/>
<feature type="region of interest" description="Disordered" evidence="2">
    <location>
        <begin position="386"/>
        <end position="423"/>
    </location>
</feature>
<keyword evidence="1" id="KW-0863">Zinc-finger</keyword>
<dbReference type="PROSITE" id="PS50157">
    <property type="entry name" value="ZINC_FINGER_C2H2_2"/>
    <property type="match status" value="2"/>
</dbReference>
<evidence type="ECO:0000259" key="3">
    <source>
        <dbReference type="PROSITE" id="PS50157"/>
    </source>
</evidence>
<feature type="domain" description="C2H2-type" evidence="3">
    <location>
        <begin position="150"/>
        <end position="175"/>
    </location>
</feature>
<keyword evidence="1" id="KW-0479">Metal-binding</keyword>